<dbReference type="AlphaFoldDB" id="A0A8H5UPD4"/>
<accession>A0A8H5UPD4</accession>
<dbReference type="EMBL" id="JAAOAV010000147">
    <property type="protein sequence ID" value="KAF5594347.1"/>
    <property type="molecule type" value="Genomic_DNA"/>
</dbReference>
<protein>
    <submittedName>
        <fullName evidence="2">Uncharacterized protein</fullName>
    </submittedName>
</protein>
<dbReference type="RefSeq" id="XP_036535026.1">
    <property type="nucleotide sequence ID" value="XM_036687963.1"/>
</dbReference>
<sequence>MGRCRAGGNRSELPDSYAPPSIVLISGLGGIFLSSVLFLLHRHINTLSKTPEIRRKDACLSIITMSQAPSQPQPQPQPLSLSPDLAARIARATTTAELARAAKTDGPEKFWPELVPELNLFAGFGEDGYWDFRIEGSADANLMNAMTPCDVCPGAMLYHGTKDGIYKACLTVSFLSNAKHVFSKILDVSQRSDISSRTANLRLRVADTHEYDEPRDYSSTYPVDSSGPLAVFLLPYREEREATIRGYVVEKKALVLEAVGGGGNNWGCQLGLIKTSQMNGKGQHVFFGPLEDD</sequence>
<name>A0A8H5UPD4_GIBSU</name>
<gene>
    <name evidence="2" type="ORF">FSUBG_9449</name>
</gene>
<evidence type="ECO:0000313" key="3">
    <source>
        <dbReference type="Proteomes" id="UP000547976"/>
    </source>
</evidence>
<evidence type="ECO:0000256" key="1">
    <source>
        <dbReference type="SAM" id="Phobius"/>
    </source>
</evidence>
<keyword evidence="3" id="KW-1185">Reference proteome</keyword>
<feature type="transmembrane region" description="Helical" evidence="1">
    <location>
        <begin position="20"/>
        <end position="40"/>
    </location>
</feature>
<keyword evidence="1" id="KW-1133">Transmembrane helix</keyword>
<organism evidence="2 3">
    <name type="scientific">Gibberella subglutinans</name>
    <name type="common">Fusarium subglutinans</name>
    <dbReference type="NCBI Taxonomy" id="42677"/>
    <lineage>
        <taxon>Eukaryota</taxon>
        <taxon>Fungi</taxon>
        <taxon>Dikarya</taxon>
        <taxon>Ascomycota</taxon>
        <taxon>Pezizomycotina</taxon>
        <taxon>Sordariomycetes</taxon>
        <taxon>Hypocreomycetidae</taxon>
        <taxon>Hypocreales</taxon>
        <taxon>Nectriaceae</taxon>
        <taxon>Fusarium</taxon>
        <taxon>Fusarium fujikuroi species complex</taxon>
    </lineage>
</organism>
<dbReference type="GeneID" id="59322681"/>
<dbReference type="OrthoDB" id="5090580at2759"/>
<reference evidence="2 3" key="1">
    <citation type="submission" date="2020-05" db="EMBL/GenBank/DDBJ databases">
        <title>Identification and distribution of gene clusters putatively required for synthesis of sphingolipid metabolism inhibitors in phylogenetically diverse species of the filamentous fungus Fusarium.</title>
        <authorList>
            <person name="Kim H.-S."/>
            <person name="Busman M."/>
            <person name="Brown D.W."/>
            <person name="Divon H."/>
            <person name="Uhlig S."/>
            <person name="Proctor R.H."/>
        </authorList>
    </citation>
    <scope>NUCLEOTIDE SEQUENCE [LARGE SCALE GENOMIC DNA]</scope>
    <source>
        <strain evidence="2 3">NRRL 66333</strain>
    </source>
</reference>
<keyword evidence="1" id="KW-0812">Transmembrane</keyword>
<proteinExistence type="predicted"/>
<keyword evidence="1" id="KW-0472">Membrane</keyword>
<evidence type="ECO:0000313" key="2">
    <source>
        <dbReference type="EMBL" id="KAF5594347.1"/>
    </source>
</evidence>
<comment type="caution">
    <text evidence="2">The sequence shown here is derived from an EMBL/GenBank/DDBJ whole genome shotgun (WGS) entry which is preliminary data.</text>
</comment>
<dbReference type="Proteomes" id="UP000547976">
    <property type="component" value="Unassembled WGS sequence"/>
</dbReference>